<dbReference type="InterPro" id="IPR039430">
    <property type="entry name" value="Thymidylate_kin-like_dom"/>
</dbReference>
<dbReference type="GO" id="GO:0006233">
    <property type="term" value="P:dTDP biosynthetic process"/>
    <property type="evidence" value="ECO:0007669"/>
    <property type="project" value="InterPro"/>
</dbReference>
<gene>
    <name evidence="9" type="ORF">EDS130_LOCUS367</name>
    <name evidence="10" type="ORF">XAT740_LOCUS28734</name>
</gene>
<keyword evidence="7" id="KW-0067">ATP-binding</keyword>
<reference evidence="9" key="1">
    <citation type="submission" date="2021-02" db="EMBL/GenBank/DDBJ databases">
        <authorList>
            <person name="Nowell W R."/>
        </authorList>
    </citation>
    <scope>NUCLEOTIDE SEQUENCE</scope>
</reference>
<dbReference type="OrthoDB" id="425602at2759"/>
<evidence type="ECO:0000256" key="3">
    <source>
        <dbReference type="ARBA" id="ARBA00022679"/>
    </source>
</evidence>
<evidence type="ECO:0000256" key="2">
    <source>
        <dbReference type="ARBA" id="ARBA00012980"/>
    </source>
</evidence>
<keyword evidence="11" id="KW-1185">Reference proteome</keyword>
<dbReference type="EMBL" id="CAJNOR010002467">
    <property type="protein sequence ID" value="CAF1298534.1"/>
    <property type="molecule type" value="Genomic_DNA"/>
</dbReference>
<dbReference type="PANTHER" id="PTHR10344">
    <property type="entry name" value="THYMIDYLATE KINASE"/>
    <property type="match status" value="1"/>
</dbReference>
<dbReference type="GO" id="GO:0006227">
    <property type="term" value="P:dUDP biosynthetic process"/>
    <property type="evidence" value="ECO:0007669"/>
    <property type="project" value="TreeGrafter"/>
</dbReference>
<keyword evidence="3" id="KW-0808">Transferase</keyword>
<dbReference type="Gene3D" id="3.40.50.300">
    <property type="entry name" value="P-loop containing nucleotide triphosphate hydrolases"/>
    <property type="match status" value="1"/>
</dbReference>
<accession>A0A813MEV4</accession>
<keyword evidence="4" id="KW-0545">Nucleotide biosynthesis</keyword>
<dbReference type="PANTHER" id="PTHR10344:SF4">
    <property type="entry name" value="UMP-CMP KINASE 2, MITOCHONDRIAL"/>
    <property type="match status" value="1"/>
</dbReference>
<dbReference type="InterPro" id="IPR027417">
    <property type="entry name" value="P-loop_NTPase"/>
</dbReference>
<dbReference type="EC" id="2.7.4.9" evidence="2"/>
<evidence type="ECO:0000256" key="1">
    <source>
        <dbReference type="ARBA" id="ARBA00009776"/>
    </source>
</evidence>
<dbReference type="Proteomes" id="UP000663852">
    <property type="component" value="Unassembled WGS sequence"/>
</dbReference>
<evidence type="ECO:0000256" key="4">
    <source>
        <dbReference type="ARBA" id="ARBA00022727"/>
    </source>
</evidence>
<evidence type="ECO:0000313" key="11">
    <source>
        <dbReference type="Proteomes" id="UP000663828"/>
    </source>
</evidence>
<dbReference type="GO" id="GO:0004798">
    <property type="term" value="F:dTMP kinase activity"/>
    <property type="evidence" value="ECO:0007669"/>
    <property type="project" value="UniProtKB-EC"/>
</dbReference>
<dbReference type="Proteomes" id="UP000663828">
    <property type="component" value="Unassembled WGS sequence"/>
</dbReference>
<name>A0A813MEV4_ADIRI</name>
<dbReference type="Pfam" id="PF02223">
    <property type="entry name" value="Thymidylate_kin"/>
    <property type="match status" value="1"/>
</dbReference>
<evidence type="ECO:0000313" key="12">
    <source>
        <dbReference type="Proteomes" id="UP000663852"/>
    </source>
</evidence>
<dbReference type="AlphaFoldDB" id="A0A813MEV4"/>
<keyword evidence="5" id="KW-0547">Nucleotide-binding</keyword>
<keyword evidence="6" id="KW-0418">Kinase</keyword>
<protein>
    <recommendedName>
        <fullName evidence="2">dTMP kinase</fullName>
        <ecNumber evidence="2">2.7.4.9</ecNumber>
    </recommendedName>
</protein>
<proteinExistence type="inferred from homology"/>
<evidence type="ECO:0000313" key="9">
    <source>
        <dbReference type="EMBL" id="CAF0722254.1"/>
    </source>
</evidence>
<evidence type="ECO:0000256" key="5">
    <source>
        <dbReference type="ARBA" id="ARBA00022741"/>
    </source>
</evidence>
<evidence type="ECO:0000259" key="8">
    <source>
        <dbReference type="Pfam" id="PF02223"/>
    </source>
</evidence>
<sequence>MEILQLLRDHIRTVQTCDAFNQTFFSTILNSVEEQLVADLRPHNKELHNDQLTVNCIDLEGLDGCGKSTLANELLQQLNASGQKARLLSTPPSQLLSFRTYFDAQPESIRRAFYNLGNLIVSYELRNQQDTITILDRYWPSTIAYQLAKTDDNEQINITWPPYLVQPRLIIYIQIDEIERCRRIAQRAARVPVTLEEKQLAAQASFRRRLDFLYRNHIPSRNLHVIDGNKATLDIANDIINLL</sequence>
<dbReference type="SUPFAM" id="SSF52540">
    <property type="entry name" value="P-loop containing nucleoside triphosphate hydrolases"/>
    <property type="match status" value="1"/>
</dbReference>
<evidence type="ECO:0000256" key="6">
    <source>
        <dbReference type="ARBA" id="ARBA00022777"/>
    </source>
</evidence>
<dbReference type="EMBL" id="CAJNOJ010000001">
    <property type="protein sequence ID" value="CAF0722254.1"/>
    <property type="molecule type" value="Genomic_DNA"/>
</dbReference>
<evidence type="ECO:0000313" key="10">
    <source>
        <dbReference type="EMBL" id="CAF1298534.1"/>
    </source>
</evidence>
<comment type="caution">
    <text evidence="9">The sequence shown here is derived from an EMBL/GenBank/DDBJ whole genome shotgun (WGS) entry which is preliminary data.</text>
</comment>
<dbReference type="PROSITE" id="PS01331">
    <property type="entry name" value="THYMIDYLATE_KINASE"/>
    <property type="match status" value="1"/>
</dbReference>
<dbReference type="InterPro" id="IPR018095">
    <property type="entry name" value="Thymidylate_kin_CS"/>
</dbReference>
<comment type="similarity">
    <text evidence="1">Belongs to the thymidylate kinase family.</text>
</comment>
<dbReference type="GO" id="GO:0004550">
    <property type="term" value="F:nucleoside diphosphate kinase activity"/>
    <property type="evidence" value="ECO:0007669"/>
    <property type="project" value="TreeGrafter"/>
</dbReference>
<evidence type="ECO:0000256" key="7">
    <source>
        <dbReference type="ARBA" id="ARBA00022840"/>
    </source>
</evidence>
<dbReference type="GO" id="GO:0005524">
    <property type="term" value="F:ATP binding"/>
    <property type="evidence" value="ECO:0007669"/>
    <property type="project" value="UniProtKB-KW"/>
</dbReference>
<organism evidence="9 12">
    <name type="scientific">Adineta ricciae</name>
    <name type="common">Rotifer</name>
    <dbReference type="NCBI Taxonomy" id="249248"/>
    <lineage>
        <taxon>Eukaryota</taxon>
        <taxon>Metazoa</taxon>
        <taxon>Spiralia</taxon>
        <taxon>Gnathifera</taxon>
        <taxon>Rotifera</taxon>
        <taxon>Eurotatoria</taxon>
        <taxon>Bdelloidea</taxon>
        <taxon>Adinetida</taxon>
        <taxon>Adinetidae</taxon>
        <taxon>Adineta</taxon>
    </lineage>
</organism>
<dbReference type="GO" id="GO:0005739">
    <property type="term" value="C:mitochondrion"/>
    <property type="evidence" value="ECO:0007669"/>
    <property type="project" value="TreeGrafter"/>
</dbReference>
<dbReference type="GO" id="GO:0006235">
    <property type="term" value="P:dTTP biosynthetic process"/>
    <property type="evidence" value="ECO:0007669"/>
    <property type="project" value="TreeGrafter"/>
</dbReference>
<feature type="domain" description="Thymidylate kinase-like" evidence="8">
    <location>
        <begin position="59"/>
        <end position="239"/>
    </location>
</feature>